<dbReference type="Pfam" id="PF11728">
    <property type="entry name" value="ArAE_1_C"/>
    <property type="match status" value="1"/>
</dbReference>
<feature type="transmembrane region" description="Helical" evidence="6">
    <location>
        <begin position="129"/>
        <end position="146"/>
    </location>
</feature>
<dbReference type="Pfam" id="PF06081">
    <property type="entry name" value="ArAE_1"/>
    <property type="match status" value="1"/>
</dbReference>
<feature type="transmembrane region" description="Helical" evidence="6">
    <location>
        <begin position="55"/>
        <end position="72"/>
    </location>
</feature>
<gene>
    <name evidence="8" type="ORF">AZF04_04915</name>
</gene>
<dbReference type="Proteomes" id="UP000075806">
    <property type="component" value="Unassembled WGS sequence"/>
</dbReference>
<keyword evidence="2" id="KW-1003">Cell membrane</keyword>
<name>A0A162EFQ2_9BACI</name>
<comment type="caution">
    <text evidence="8">The sequence shown here is derived from an EMBL/GenBank/DDBJ whole genome shotgun (WGS) entry which is preliminary data.</text>
</comment>
<keyword evidence="9" id="KW-1185">Reference proteome</keyword>
<keyword evidence="5 6" id="KW-0472">Membrane</keyword>
<dbReference type="InterPro" id="IPR052984">
    <property type="entry name" value="UPF0421"/>
</dbReference>
<keyword evidence="4 6" id="KW-1133">Transmembrane helix</keyword>
<comment type="subcellular location">
    <subcellularLocation>
        <location evidence="1">Cell membrane</location>
        <topology evidence="1">Multi-pass membrane protein</topology>
    </subcellularLocation>
</comment>
<evidence type="ECO:0000259" key="7">
    <source>
        <dbReference type="Pfam" id="PF11728"/>
    </source>
</evidence>
<dbReference type="OrthoDB" id="357521at2"/>
<dbReference type="EMBL" id="LTAO01000012">
    <property type="protein sequence ID" value="KYG32463.1"/>
    <property type="molecule type" value="Genomic_DNA"/>
</dbReference>
<evidence type="ECO:0000313" key="9">
    <source>
        <dbReference type="Proteomes" id="UP000075806"/>
    </source>
</evidence>
<dbReference type="AlphaFoldDB" id="A0A162EFQ2"/>
<dbReference type="InterPro" id="IPR038323">
    <property type="entry name" value="ArAE_1_C_sf"/>
</dbReference>
<protein>
    <recommendedName>
        <fullName evidence="7">Putative aromatic acid exporter C-terminal domain-containing protein</fullName>
    </recommendedName>
</protein>
<sequence>MRSFRIGYRTLKTAVGAGVSIAIASLLGLEFYSSAAIITILCISVTRRHSLFISWARFIACIIALLMGAALFEWLGYTPWVLTLLLLIYIPVVVMFKVQEGFITSCVILLHLYVLNEFSWGIFWNELQLIIIGVGIALLANVYMPNDEKKLREYVKDIEATFSIILKEIAFYLREGDSQWDGKEINDAIELLEKANHLAEKNVQNHLRKYEDPYFHYFHMRSKQFEVLERLLPFVSSIQANSKQSEMIADFVEELSKVISPADYGHYYIDQLDSMRLTFKEMELPATRDEFEERSHLFYIVYELNQYLALKNQLWNHVDKTEYLRTK</sequence>
<dbReference type="PANTHER" id="PTHR40064:SF1">
    <property type="entry name" value="MEMBRANE PROTEIN"/>
    <property type="match status" value="1"/>
</dbReference>
<dbReference type="Gene3D" id="1.20.120.940">
    <property type="entry name" value="Putative aromatic acid exporter, C-terminal domain"/>
    <property type="match status" value="1"/>
</dbReference>
<dbReference type="STRING" id="519424.AZF04_04915"/>
<proteinExistence type="predicted"/>
<reference evidence="8" key="1">
    <citation type="submission" date="2016-02" db="EMBL/GenBank/DDBJ databases">
        <title>Genome sequence of Bacillus trypoxylicola KCTC 13244(T).</title>
        <authorList>
            <person name="Jeong H."/>
            <person name="Park S.-H."/>
            <person name="Choi S.-K."/>
        </authorList>
    </citation>
    <scope>NUCLEOTIDE SEQUENCE [LARGE SCALE GENOMIC DNA]</scope>
    <source>
        <strain evidence="8">KCTC 13244</strain>
    </source>
</reference>
<feature type="transmembrane region" description="Helical" evidence="6">
    <location>
        <begin position="78"/>
        <end position="96"/>
    </location>
</feature>
<dbReference type="PANTHER" id="PTHR40064">
    <property type="entry name" value="MEMBRANE PROTEIN-RELATED"/>
    <property type="match status" value="1"/>
</dbReference>
<evidence type="ECO:0000313" key="8">
    <source>
        <dbReference type="EMBL" id="KYG32463.1"/>
    </source>
</evidence>
<dbReference type="GO" id="GO:0005886">
    <property type="term" value="C:plasma membrane"/>
    <property type="evidence" value="ECO:0007669"/>
    <property type="project" value="UniProtKB-SubCell"/>
</dbReference>
<dbReference type="InterPro" id="IPR010343">
    <property type="entry name" value="ArAE_1"/>
</dbReference>
<evidence type="ECO:0000256" key="1">
    <source>
        <dbReference type="ARBA" id="ARBA00004651"/>
    </source>
</evidence>
<evidence type="ECO:0000256" key="4">
    <source>
        <dbReference type="ARBA" id="ARBA00022989"/>
    </source>
</evidence>
<evidence type="ECO:0000256" key="2">
    <source>
        <dbReference type="ARBA" id="ARBA00022475"/>
    </source>
</evidence>
<evidence type="ECO:0000256" key="5">
    <source>
        <dbReference type="ARBA" id="ARBA00023136"/>
    </source>
</evidence>
<feature type="transmembrane region" description="Helical" evidence="6">
    <location>
        <begin position="20"/>
        <end position="43"/>
    </location>
</feature>
<keyword evidence="3 6" id="KW-0812">Transmembrane</keyword>
<evidence type="ECO:0000256" key="6">
    <source>
        <dbReference type="SAM" id="Phobius"/>
    </source>
</evidence>
<evidence type="ECO:0000256" key="3">
    <source>
        <dbReference type="ARBA" id="ARBA00022692"/>
    </source>
</evidence>
<dbReference type="InterPro" id="IPR021062">
    <property type="entry name" value="ArAE_1_C"/>
</dbReference>
<accession>A0A162EFQ2</accession>
<feature type="domain" description="Putative aromatic acid exporter C-terminal" evidence="7">
    <location>
        <begin position="148"/>
        <end position="312"/>
    </location>
</feature>
<organism evidence="8 9">
    <name type="scientific">Alkalihalobacillus trypoxylicola</name>
    <dbReference type="NCBI Taxonomy" id="519424"/>
    <lineage>
        <taxon>Bacteria</taxon>
        <taxon>Bacillati</taxon>
        <taxon>Bacillota</taxon>
        <taxon>Bacilli</taxon>
        <taxon>Bacillales</taxon>
        <taxon>Bacillaceae</taxon>
        <taxon>Alkalihalobacillus</taxon>
    </lineage>
</organism>